<dbReference type="PANTHER" id="PTHR44688">
    <property type="entry name" value="DNA-BINDING TRANSCRIPTIONAL ACTIVATOR DEVR_DOSR"/>
    <property type="match status" value="1"/>
</dbReference>
<dbReference type="PANTHER" id="PTHR44688:SF16">
    <property type="entry name" value="DNA-BINDING TRANSCRIPTIONAL ACTIVATOR DEVR_DOSR"/>
    <property type="match status" value="1"/>
</dbReference>
<reference evidence="6" key="1">
    <citation type="submission" date="2019-08" db="EMBL/GenBank/DDBJ databases">
        <authorList>
            <person name="Kucharzyk K."/>
            <person name="Murdoch R.W."/>
            <person name="Higgins S."/>
            <person name="Loffler F."/>
        </authorList>
    </citation>
    <scope>NUCLEOTIDE SEQUENCE</scope>
</reference>
<evidence type="ECO:0000256" key="3">
    <source>
        <dbReference type="ARBA" id="ARBA00023163"/>
    </source>
</evidence>
<name>A0A644YUJ2_9ZZZZ</name>
<evidence type="ECO:0000313" key="6">
    <source>
        <dbReference type="EMBL" id="MPM31648.1"/>
    </source>
</evidence>
<evidence type="ECO:0000259" key="5">
    <source>
        <dbReference type="PROSITE" id="PS50043"/>
    </source>
</evidence>
<protein>
    <recommendedName>
        <fullName evidence="5">HTH luxR-type domain-containing protein</fullName>
    </recommendedName>
</protein>
<dbReference type="EMBL" id="VSSQ01006134">
    <property type="protein sequence ID" value="MPM31648.1"/>
    <property type="molecule type" value="Genomic_DNA"/>
</dbReference>
<dbReference type="SUPFAM" id="SSF46894">
    <property type="entry name" value="C-terminal effector domain of the bipartite response regulators"/>
    <property type="match status" value="1"/>
</dbReference>
<evidence type="ECO:0000256" key="2">
    <source>
        <dbReference type="ARBA" id="ARBA00023125"/>
    </source>
</evidence>
<feature type="domain" description="HTH luxR-type" evidence="5">
    <location>
        <begin position="15"/>
        <end position="80"/>
    </location>
</feature>
<dbReference type="PROSITE" id="PS00622">
    <property type="entry name" value="HTH_LUXR_1"/>
    <property type="match status" value="1"/>
</dbReference>
<evidence type="ECO:0000256" key="1">
    <source>
        <dbReference type="ARBA" id="ARBA00023015"/>
    </source>
</evidence>
<dbReference type="AlphaFoldDB" id="A0A644YUJ2"/>
<dbReference type="PROSITE" id="PS50043">
    <property type="entry name" value="HTH_LUXR_2"/>
    <property type="match status" value="1"/>
</dbReference>
<dbReference type="GO" id="GO:0003677">
    <property type="term" value="F:DNA binding"/>
    <property type="evidence" value="ECO:0007669"/>
    <property type="project" value="UniProtKB-KW"/>
</dbReference>
<comment type="caution">
    <text evidence="6">The sequence shown here is derived from an EMBL/GenBank/DDBJ whole genome shotgun (WGS) entry which is preliminary data.</text>
</comment>
<evidence type="ECO:0000256" key="4">
    <source>
        <dbReference type="SAM" id="MobiDB-lite"/>
    </source>
</evidence>
<dbReference type="InterPro" id="IPR016032">
    <property type="entry name" value="Sig_transdc_resp-reg_C-effctor"/>
</dbReference>
<dbReference type="PRINTS" id="PR00038">
    <property type="entry name" value="HTHLUXR"/>
</dbReference>
<feature type="region of interest" description="Disordered" evidence="4">
    <location>
        <begin position="1"/>
        <end position="24"/>
    </location>
</feature>
<dbReference type="InterPro" id="IPR000792">
    <property type="entry name" value="Tscrpt_reg_LuxR_C"/>
</dbReference>
<dbReference type="SMART" id="SM00421">
    <property type="entry name" value="HTH_LUXR"/>
    <property type="match status" value="1"/>
</dbReference>
<dbReference type="Gene3D" id="1.10.10.10">
    <property type="entry name" value="Winged helix-like DNA-binding domain superfamily/Winged helix DNA-binding domain"/>
    <property type="match status" value="1"/>
</dbReference>
<dbReference type="CDD" id="cd06170">
    <property type="entry name" value="LuxR_C_like"/>
    <property type="match status" value="1"/>
</dbReference>
<organism evidence="6">
    <name type="scientific">bioreactor metagenome</name>
    <dbReference type="NCBI Taxonomy" id="1076179"/>
    <lineage>
        <taxon>unclassified sequences</taxon>
        <taxon>metagenomes</taxon>
        <taxon>ecological metagenomes</taxon>
    </lineage>
</organism>
<dbReference type="GO" id="GO:0006355">
    <property type="term" value="P:regulation of DNA-templated transcription"/>
    <property type="evidence" value="ECO:0007669"/>
    <property type="project" value="InterPro"/>
</dbReference>
<keyword evidence="2" id="KW-0238">DNA-binding</keyword>
<sequence>MIRHAAGSTESSPTPSHEGASLSEREHDVAVLILQGKTYAEIGQAIFISPRTVEHHVASIRRRLEAKSRSDLIAKLRLTIGGTEDR</sequence>
<dbReference type="InterPro" id="IPR036388">
    <property type="entry name" value="WH-like_DNA-bd_sf"/>
</dbReference>
<gene>
    <name evidence="6" type="ORF">SDC9_78204</name>
</gene>
<dbReference type="Pfam" id="PF00196">
    <property type="entry name" value="GerE"/>
    <property type="match status" value="1"/>
</dbReference>
<accession>A0A644YUJ2</accession>
<proteinExistence type="predicted"/>
<keyword evidence="3" id="KW-0804">Transcription</keyword>
<keyword evidence="1" id="KW-0805">Transcription regulation</keyword>